<dbReference type="InterPro" id="IPR010619">
    <property type="entry name" value="ThrE-like_N"/>
</dbReference>
<keyword evidence="4 7" id="KW-0472">Membrane</keyword>
<evidence type="ECO:0000256" key="7">
    <source>
        <dbReference type="SAM" id="Phobius"/>
    </source>
</evidence>
<keyword evidence="3 7" id="KW-1133">Transmembrane helix</keyword>
<evidence type="ECO:0000256" key="5">
    <source>
        <dbReference type="ARBA" id="ARBA00034125"/>
    </source>
</evidence>
<evidence type="ECO:0000259" key="8">
    <source>
        <dbReference type="Pfam" id="PF06738"/>
    </source>
</evidence>
<evidence type="ECO:0000256" key="2">
    <source>
        <dbReference type="ARBA" id="ARBA00022692"/>
    </source>
</evidence>
<dbReference type="Proteomes" id="UP000816034">
    <property type="component" value="Unassembled WGS sequence"/>
</dbReference>
<dbReference type="PANTHER" id="PTHR31082">
    <property type="entry name" value="PHEROMONE-REGULATED MEMBRANE PROTEIN 10"/>
    <property type="match status" value="1"/>
</dbReference>
<protein>
    <recommendedName>
        <fullName evidence="12">Threonine/serine exporter-like N-terminal domain-containing protein</fullName>
    </recommendedName>
</protein>
<proteinExistence type="inferred from homology"/>
<evidence type="ECO:0000313" key="10">
    <source>
        <dbReference type="EMBL" id="KAG2382071.1"/>
    </source>
</evidence>
<reference evidence="10 11" key="1">
    <citation type="journal article" date="2018" name="BMC Genomics">
        <title>The genome of Naegleria lovaniensis, the basis for a comparative approach to unravel pathogenicity factors of the human pathogenic amoeba N. fowleri.</title>
        <authorList>
            <person name="Liechti N."/>
            <person name="Schurch N."/>
            <person name="Bruggmann R."/>
            <person name="Wittwer M."/>
        </authorList>
    </citation>
    <scope>NUCLEOTIDE SEQUENCE [LARGE SCALE GENOMIC DNA]</scope>
    <source>
        <strain evidence="10 11">ATCC 30569</strain>
    </source>
</reference>
<dbReference type="GO" id="GO:0016020">
    <property type="term" value="C:membrane"/>
    <property type="evidence" value="ECO:0007669"/>
    <property type="project" value="UniProtKB-SubCell"/>
</dbReference>
<feature type="transmembrane region" description="Helical" evidence="7">
    <location>
        <begin position="781"/>
        <end position="800"/>
    </location>
</feature>
<feature type="compositionally biased region" description="Low complexity" evidence="6">
    <location>
        <begin position="13"/>
        <end position="30"/>
    </location>
</feature>
<dbReference type="PANTHER" id="PTHR31082:SF4">
    <property type="entry name" value="PHEROMONE-REGULATED MEMBRANE PROTEIN 10"/>
    <property type="match status" value="1"/>
</dbReference>
<feature type="transmembrane region" description="Helical" evidence="7">
    <location>
        <begin position="690"/>
        <end position="711"/>
    </location>
</feature>
<feature type="transmembrane region" description="Helical" evidence="7">
    <location>
        <begin position="717"/>
        <end position="738"/>
    </location>
</feature>
<evidence type="ECO:0000256" key="6">
    <source>
        <dbReference type="SAM" id="MobiDB-lite"/>
    </source>
</evidence>
<evidence type="ECO:0000313" key="11">
    <source>
        <dbReference type="Proteomes" id="UP000816034"/>
    </source>
</evidence>
<feature type="domain" description="Threonine/Serine exporter ThrE" evidence="9">
    <location>
        <begin position="682"/>
        <end position="798"/>
    </location>
</feature>
<feature type="transmembrane region" description="Helical" evidence="7">
    <location>
        <begin position="745"/>
        <end position="769"/>
    </location>
</feature>
<accession>A0AA88KN12</accession>
<dbReference type="Pfam" id="PF06738">
    <property type="entry name" value="ThrE"/>
    <property type="match status" value="1"/>
</dbReference>
<feature type="transmembrane region" description="Helical" evidence="7">
    <location>
        <begin position="624"/>
        <end position="646"/>
    </location>
</feature>
<evidence type="ECO:0008006" key="12">
    <source>
        <dbReference type="Google" id="ProtNLM"/>
    </source>
</evidence>
<keyword evidence="11" id="KW-1185">Reference proteome</keyword>
<feature type="compositionally biased region" description="Polar residues" evidence="6">
    <location>
        <begin position="1"/>
        <end position="12"/>
    </location>
</feature>
<dbReference type="Pfam" id="PF12821">
    <property type="entry name" value="ThrE_2"/>
    <property type="match status" value="1"/>
</dbReference>
<feature type="transmembrane region" description="Helical" evidence="7">
    <location>
        <begin position="525"/>
        <end position="551"/>
    </location>
</feature>
<comment type="subcellular location">
    <subcellularLocation>
        <location evidence="1">Membrane</location>
        <topology evidence="1">Multi-pass membrane protein</topology>
    </subcellularLocation>
</comment>
<dbReference type="GO" id="GO:0022857">
    <property type="term" value="F:transmembrane transporter activity"/>
    <property type="evidence" value="ECO:0007669"/>
    <property type="project" value="InterPro"/>
</dbReference>
<evidence type="ECO:0000256" key="4">
    <source>
        <dbReference type="ARBA" id="ARBA00023136"/>
    </source>
</evidence>
<evidence type="ECO:0000256" key="3">
    <source>
        <dbReference type="ARBA" id="ARBA00022989"/>
    </source>
</evidence>
<dbReference type="RefSeq" id="XP_044547750.1">
    <property type="nucleotide sequence ID" value="XM_044695660.1"/>
</dbReference>
<comment type="caution">
    <text evidence="10">The sequence shown here is derived from an EMBL/GenBank/DDBJ whole genome shotgun (WGS) entry which is preliminary data.</text>
</comment>
<feature type="transmembrane region" description="Helical" evidence="7">
    <location>
        <begin position="666"/>
        <end position="683"/>
    </location>
</feature>
<gene>
    <name evidence="10" type="ORF">C9374_005863</name>
</gene>
<feature type="region of interest" description="Disordered" evidence="6">
    <location>
        <begin position="1"/>
        <end position="95"/>
    </location>
</feature>
<keyword evidence="2 7" id="KW-0812">Transmembrane</keyword>
<feature type="transmembrane region" description="Helical" evidence="7">
    <location>
        <begin position="587"/>
        <end position="612"/>
    </location>
</feature>
<feature type="compositionally biased region" description="Low complexity" evidence="6">
    <location>
        <begin position="37"/>
        <end position="47"/>
    </location>
</feature>
<feature type="compositionally biased region" description="Basic and acidic residues" evidence="6">
    <location>
        <begin position="112"/>
        <end position="122"/>
    </location>
</feature>
<sequence length="808" mass="89896">MSNHAQANTSNIHPSGSNHHSGSSNTHTPSMMEQSFSTTSTSSSTTSPNFINPIHTIQEPHHQNTPSPVNSNITFSFSGRKETPHSPPPHSHFHNFANVTQLDEDEVEIHTATRGDHDDEKVFGSNSSPNQMKIDSEYHHHRMTSEVDDYHPTHHHTHPHHHQAHHGFHNPATNSAHHEEGDPHHVVHFHSGGDDNEIIGEVNVDANGSFFPKEEGFRPQQGLYMHAGMTSSSSIDSIASFASTTDLDALAVLTNEELKGYVADQLVPIGESDAIVESIRHHGKSANEKKEDENVGLLAKSTKSVWDSIKGFTDKIMQKDAPVLLPSQKRKLRGWFMKKYKRARRKEMANMQGDEEEEEEEPVRESWTDKIKQCFQQTRSESRVLYTELSEEDKLKVQSLILDLGFALTLYGISANRTEYHLTLVCAYFGIDAYFNITPIGIWFSFGQKVREADNRTYYVKVETQMLNLDKLTKLDTVASNIARGRLGVDEARKEIRSIVSAPNVYDHPVVNIFMHFICPGLFGLLWSGNVAELLTCLTAGLAIALIHLYCQRFGFFRNVNQIVATITAGLIGIAMKAIFIDKFEVSVSLISLAATWQFLPGQPMAVACYEIATGALLSGICRFVFSFVVILKLGFGFLITYVIAINIPHLRDSELNPPSREPIPLWFRFIIMIGLALNIVFTRRVPKHAFSIIYITLSTVCAHMVAFVLADVLKNVEAGTIIGGILIGILGNIYTLISKKPSMMVVGIGALLLGPGSMSFRGIAAFVFKETTEGLNLLFEIFWVGIALFFGFTVANIVVPIKQNINV</sequence>
<dbReference type="GeneID" id="68098318"/>
<dbReference type="InterPro" id="IPR051361">
    <property type="entry name" value="ThrE/Ser_Exporter"/>
</dbReference>
<evidence type="ECO:0000259" key="9">
    <source>
        <dbReference type="Pfam" id="PF12821"/>
    </source>
</evidence>
<feature type="region of interest" description="Disordered" evidence="6">
    <location>
        <begin position="112"/>
        <end position="131"/>
    </location>
</feature>
<dbReference type="InterPro" id="IPR024528">
    <property type="entry name" value="ThrE_2"/>
</dbReference>
<dbReference type="EMBL" id="PYSW02000025">
    <property type="protein sequence ID" value="KAG2382071.1"/>
    <property type="molecule type" value="Genomic_DNA"/>
</dbReference>
<feature type="domain" description="Threonine/serine exporter-like N-terminal" evidence="8">
    <location>
        <begin position="400"/>
        <end position="643"/>
    </location>
</feature>
<feature type="compositionally biased region" description="Polar residues" evidence="6">
    <location>
        <begin position="63"/>
        <end position="77"/>
    </location>
</feature>
<organism evidence="10 11">
    <name type="scientific">Naegleria lovaniensis</name>
    <name type="common">Amoeba</name>
    <dbReference type="NCBI Taxonomy" id="51637"/>
    <lineage>
        <taxon>Eukaryota</taxon>
        <taxon>Discoba</taxon>
        <taxon>Heterolobosea</taxon>
        <taxon>Tetramitia</taxon>
        <taxon>Eutetramitia</taxon>
        <taxon>Vahlkampfiidae</taxon>
        <taxon>Naegleria</taxon>
    </lineage>
</organism>
<evidence type="ECO:0000256" key="1">
    <source>
        <dbReference type="ARBA" id="ARBA00004141"/>
    </source>
</evidence>
<feature type="transmembrane region" description="Helical" evidence="7">
    <location>
        <begin position="563"/>
        <end position="581"/>
    </location>
</feature>
<comment type="similarity">
    <text evidence="5">Belongs to the ThrE exporter (TC 2.A.79) family.</text>
</comment>
<dbReference type="AlphaFoldDB" id="A0AA88KN12"/>
<name>A0AA88KN12_NAELO</name>